<dbReference type="Gene3D" id="3.30.160.60">
    <property type="entry name" value="Classic Zinc Finger"/>
    <property type="match status" value="1"/>
</dbReference>
<dbReference type="AlphaFoldDB" id="A0AAQ3XAV3"/>
<feature type="region of interest" description="Disordered" evidence="8">
    <location>
        <begin position="1"/>
        <end position="77"/>
    </location>
</feature>
<protein>
    <recommendedName>
        <fullName evidence="9">C2H2-type domain-containing protein</fullName>
    </recommendedName>
</protein>
<evidence type="ECO:0000256" key="4">
    <source>
        <dbReference type="ARBA" id="ARBA00022833"/>
    </source>
</evidence>
<feature type="region of interest" description="Disordered" evidence="8">
    <location>
        <begin position="123"/>
        <end position="175"/>
    </location>
</feature>
<dbReference type="InterPro" id="IPR036236">
    <property type="entry name" value="Znf_C2H2_sf"/>
</dbReference>
<evidence type="ECO:0000256" key="6">
    <source>
        <dbReference type="ARBA" id="ARBA00023163"/>
    </source>
</evidence>
<dbReference type="InterPro" id="IPR044653">
    <property type="entry name" value="AZF1/2/3-like"/>
</dbReference>
<keyword evidence="1" id="KW-0479">Metal-binding</keyword>
<gene>
    <name evidence="10" type="ORF">U9M48_037235</name>
</gene>
<evidence type="ECO:0000256" key="7">
    <source>
        <dbReference type="PROSITE-ProRule" id="PRU00042"/>
    </source>
</evidence>
<sequence>MAVEPVLHAAVTPSSPATTMKQEFPPPAPSTATTTTSSSTSGGEEAAEGWAKRKRSNRTRATRRRDQREEQLLRPREPTEEEYLALCLLTMARGRRHVHAPEPPTDHACSVCGKAFPSYQALGGHKASHRAAKPNATPASVEDQKPTHLALAPPPPQPPQQAPASSASAGSAGASAAASHGHHECNVCGKAFPTGQALGGHKRCHYDGTIGSAAAPPRGRGAVPVVPAPVITTASAAVVVPNAAIGGFDLNLPALPDAADRCCAAAPAEEDEVLSPLAFKKPRFMIPA</sequence>
<dbReference type="SMART" id="SM00355">
    <property type="entry name" value="ZnF_C2H2"/>
    <property type="match status" value="2"/>
</dbReference>
<keyword evidence="3 7" id="KW-0863">Zinc-finger</keyword>
<dbReference type="EMBL" id="CP144752">
    <property type="protein sequence ID" value="WVZ91001.1"/>
    <property type="molecule type" value="Genomic_DNA"/>
</dbReference>
<evidence type="ECO:0000313" key="10">
    <source>
        <dbReference type="EMBL" id="WVZ91001.1"/>
    </source>
</evidence>
<evidence type="ECO:0000256" key="1">
    <source>
        <dbReference type="ARBA" id="ARBA00022723"/>
    </source>
</evidence>
<evidence type="ECO:0000256" key="3">
    <source>
        <dbReference type="ARBA" id="ARBA00022771"/>
    </source>
</evidence>
<dbReference type="GO" id="GO:0003700">
    <property type="term" value="F:DNA-binding transcription factor activity"/>
    <property type="evidence" value="ECO:0007669"/>
    <property type="project" value="InterPro"/>
</dbReference>
<keyword evidence="5" id="KW-0805">Transcription regulation</keyword>
<dbReference type="Pfam" id="PF13912">
    <property type="entry name" value="zf-C2H2_6"/>
    <property type="match status" value="2"/>
</dbReference>
<dbReference type="InterPro" id="IPR013087">
    <property type="entry name" value="Znf_C2H2_type"/>
</dbReference>
<evidence type="ECO:0000256" key="8">
    <source>
        <dbReference type="SAM" id="MobiDB-lite"/>
    </source>
</evidence>
<name>A0AAQ3XAV3_PASNO</name>
<dbReference type="PROSITE" id="PS50157">
    <property type="entry name" value="ZINC_FINGER_C2H2_2"/>
    <property type="match status" value="2"/>
</dbReference>
<feature type="compositionally biased region" description="Pro residues" evidence="8">
    <location>
        <begin position="152"/>
        <end position="161"/>
    </location>
</feature>
<evidence type="ECO:0000313" key="11">
    <source>
        <dbReference type="Proteomes" id="UP001341281"/>
    </source>
</evidence>
<feature type="compositionally biased region" description="Low complexity" evidence="8">
    <location>
        <begin position="162"/>
        <end position="175"/>
    </location>
</feature>
<feature type="compositionally biased region" description="Low complexity" evidence="8">
    <location>
        <begin position="30"/>
        <end position="44"/>
    </location>
</feature>
<evidence type="ECO:0000256" key="5">
    <source>
        <dbReference type="ARBA" id="ARBA00023015"/>
    </source>
</evidence>
<dbReference type="PANTHER" id="PTHR45988">
    <property type="entry name" value="C2H2 TYPE ZINC FINGER TRANSCRIPTION FACTOR FAMILY-RELATED"/>
    <property type="match status" value="1"/>
</dbReference>
<dbReference type="PANTHER" id="PTHR45988:SF1">
    <property type="entry name" value="ZINC FINGER PROTEIN AZF2"/>
    <property type="match status" value="1"/>
</dbReference>
<feature type="domain" description="C2H2-type" evidence="9">
    <location>
        <begin position="107"/>
        <end position="134"/>
    </location>
</feature>
<feature type="compositionally biased region" description="Polar residues" evidence="8">
    <location>
        <begin position="12"/>
        <end position="21"/>
    </location>
</feature>
<dbReference type="Proteomes" id="UP001341281">
    <property type="component" value="Chromosome 08"/>
</dbReference>
<dbReference type="PROSITE" id="PS00028">
    <property type="entry name" value="ZINC_FINGER_C2H2_1"/>
    <property type="match status" value="2"/>
</dbReference>
<dbReference type="GO" id="GO:0008270">
    <property type="term" value="F:zinc ion binding"/>
    <property type="evidence" value="ECO:0007669"/>
    <property type="project" value="UniProtKB-KW"/>
</dbReference>
<feature type="compositionally biased region" description="Basic residues" evidence="8">
    <location>
        <begin position="52"/>
        <end position="63"/>
    </location>
</feature>
<dbReference type="GO" id="GO:0005634">
    <property type="term" value="C:nucleus"/>
    <property type="evidence" value="ECO:0007669"/>
    <property type="project" value="TreeGrafter"/>
</dbReference>
<accession>A0AAQ3XAV3</accession>
<dbReference type="GO" id="GO:0000976">
    <property type="term" value="F:transcription cis-regulatory region binding"/>
    <property type="evidence" value="ECO:0007669"/>
    <property type="project" value="TreeGrafter"/>
</dbReference>
<keyword evidence="11" id="KW-1185">Reference proteome</keyword>
<organism evidence="10 11">
    <name type="scientific">Paspalum notatum var. saurae</name>
    <dbReference type="NCBI Taxonomy" id="547442"/>
    <lineage>
        <taxon>Eukaryota</taxon>
        <taxon>Viridiplantae</taxon>
        <taxon>Streptophyta</taxon>
        <taxon>Embryophyta</taxon>
        <taxon>Tracheophyta</taxon>
        <taxon>Spermatophyta</taxon>
        <taxon>Magnoliopsida</taxon>
        <taxon>Liliopsida</taxon>
        <taxon>Poales</taxon>
        <taxon>Poaceae</taxon>
        <taxon>PACMAD clade</taxon>
        <taxon>Panicoideae</taxon>
        <taxon>Andropogonodae</taxon>
        <taxon>Paspaleae</taxon>
        <taxon>Paspalinae</taxon>
        <taxon>Paspalum</taxon>
    </lineage>
</organism>
<evidence type="ECO:0000259" key="9">
    <source>
        <dbReference type="PROSITE" id="PS50157"/>
    </source>
</evidence>
<keyword evidence="2" id="KW-0677">Repeat</keyword>
<reference evidence="10 11" key="1">
    <citation type="submission" date="2024-02" db="EMBL/GenBank/DDBJ databases">
        <title>High-quality chromosome-scale genome assembly of Pensacola bahiagrass (Paspalum notatum Flugge var. saurae).</title>
        <authorList>
            <person name="Vega J.M."/>
            <person name="Podio M."/>
            <person name="Orjuela J."/>
            <person name="Siena L.A."/>
            <person name="Pessino S.C."/>
            <person name="Combes M.C."/>
            <person name="Mariac C."/>
            <person name="Albertini E."/>
            <person name="Pupilli F."/>
            <person name="Ortiz J.P.A."/>
            <person name="Leblanc O."/>
        </authorList>
    </citation>
    <scope>NUCLEOTIDE SEQUENCE [LARGE SCALE GENOMIC DNA]</scope>
    <source>
        <strain evidence="10">R1</strain>
        <tissue evidence="10">Leaf</tissue>
    </source>
</reference>
<feature type="domain" description="C2H2-type" evidence="9">
    <location>
        <begin position="183"/>
        <end position="205"/>
    </location>
</feature>
<keyword evidence="4" id="KW-0862">Zinc</keyword>
<keyword evidence="6" id="KW-0804">Transcription</keyword>
<dbReference type="SUPFAM" id="SSF57667">
    <property type="entry name" value="beta-beta-alpha zinc fingers"/>
    <property type="match status" value="1"/>
</dbReference>
<feature type="compositionally biased region" description="Basic and acidic residues" evidence="8">
    <location>
        <begin position="64"/>
        <end position="77"/>
    </location>
</feature>
<evidence type="ECO:0000256" key="2">
    <source>
        <dbReference type="ARBA" id="ARBA00022737"/>
    </source>
</evidence>
<proteinExistence type="predicted"/>